<evidence type="ECO:0000313" key="4">
    <source>
        <dbReference type="EMBL" id="MDI5962473.1"/>
    </source>
</evidence>
<feature type="compositionally biased region" description="Basic and acidic residues" evidence="2">
    <location>
        <begin position="1"/>
        <end position="12"/>
    </location>
</feature>
<comment type="caution">
    <text evidence="5">The sequence shown here is derived from an EMBL/GenBank/DDBJ whole genome shotgun (WGS) entry which is preliminary data.</text>
</comment>
<dbReference type="SMART" id="SM00903">
    <property type="entry name" value="Flavin_Reduct"/>
    <property type="match status" value="1"/>
</dbReference>
<dbReference type="Pfam" id="PF01613">
    <property type="entry name" value="Flavin_Reduct"/>
    <property type="match status" value="1"/>
</dbReference>
<feature type="domain" description="Flavin reductase like" evidence="3">
    <location>
        <begin position="30"/>
        <end position="177"/>
    </location>
</feature>
<feature type="region of interest" description="Disordered" evidence="2">
    <location>
        <begin position="1"/>
        <end position="24"/>
    </location>
</feature>
<keyword evidence="6" id="KW-1185">Reference proteome</keyword>
<dbReference type="InterPro" id="IPR012349">
    <property type="entry name" value="Split_barrel_FMN-bd"/>
</dbReference>
<protein>
    <submittedName>
        <fullName evidence="5">Flavin reductase family protein</fullName>
    </submittedName>
</protein>
<evidence type="ECO:0000256" key="1">
    <source>
        <dbReference type="ARBA" id="ARBA00023002"/>
    </source>
</evidence>
<evidence type="ECO:0000313" key="6">
    <source>
        <dbReference type="Proteomes" id="UP001156398"/>
    </source>
</evidence>
<evidence type="ECO:0000256" key="2">
    <source>
        <dbReference type="SAM" id="MobiDB-lite"/>
    </source>
</evidence>
<dbReference type="InterPro" id="IPR050268">
    <property type="entry name" value="NADH-dep_flavin_reductase"/>
</dbReference>
<sequence length="199" mass="20540">MTAVDRSGEPRRATAAPPTVQDDAQRRRALRRLAVPVSVLTVCHEGRPHGTTVSTVTTCSHEPLLLGASLRGGSSFAELAAAAGRFVVNVLNASQADVARWFADRARPAGLPQFAGLSGHDDPYAGAPLLDGALATYSCQVFGRSAVGDHELLLGLVTHASVGEGDPLLSYTGGLFAGSLSPAPVSGPGPRNRKEKVAP</sequence>
<dbReference type="GO" id="GO:0010181">
    <property type="term" value="F:FMN binding"/>
    <property type="evidence" value="ECO:0007669"/>
    <property type="project" value="InterPro"/>
</dbReference>
<dbReference type="EMBL" id="JABXJJ020000008">
    <property type="protein sequence ID" value="MDI5969108.1"/>
    <property type="molecule type" value="Genomic_DNA"/>
</dbReference>
<proteinExistence type="predicted"/>
<evidence type="ECO:0000313" key="5">
    <source>
        <dbReference type="EMBL" id="MDI5969108.1"/>
    </source>
</evidence>
<dbReference type="PANTHER" id="PTHR30466">
    <property type="entry name" value="FLAVIN REDUCTASE"/>
    <property type="match status" value="1"/>
</dbReference>
<evidence type="ECO:0000259" key="3">
    <source>
        <dbReference type="SMART" id="SM00903"/>
    </source>
</evidence>
<accession>A0AA90GVZ6</accession>
<reference evidence="5 6" key="1">
    <citation type="submission" date="2023-05" db="EMBL/GenBank/DDBJ databases">
        <title>Streptantibioticus silvisoli sp. nov., acidotolerant actinomycetes 1 from pine litter.</title>
        <authorList>
            <person name="Swiecimska M."/>
            <person name="Golinska P."/>
            <person name="Sangal V."/>
            <person name="Wachnowicz B."/>
            <person name="Goodfellow M."/>
        </authorList>
    </citation>
    <scope>NUCLEOTIDE SEQUENCE</scope>
    <source>
        <strain evidence="5">SL13</strain>
        <strain evidence="4 6">SL54</strain>
    </source>
</reference>
<organism evidence="5">
    <name type="scientific">Streptantibioticus silvisoli</name>
    <dbReference type="NCBI Taxonomy" id="2705255"/>
    <lineage>
        <taxon>Bacteria</taxon>
        <taxon>Bacillati</taxon>
        <taxon>Actinomycetota</taxon>
        <taxon>Actinomycetes</taxon>
        <taxon>Kitasatosporales</taxon>
        <taxon>Streptomycetaceae</taxon>
        <taxon>Streptantibioticus</taxon>
    </lineage>
</organism>
<gene>
    <name evidence="4" type="ORF">POF43_007055</name>
    <name evidence="5" type="ORF">POF50_007075</name>
</gene>
<dbReference type="AlphaFoldDB" id="A0AA90GVZ6"/>
<dbReference type="SUPFAM" id="SSF50475">
    <property type="entry name" value="FMN-binding split barrel"/>
    <property type="match status" value="1"/>
</dbReference>
<dbReference type="Proteomes" id="UP001156398">
    <property type="component" value="Unassembled WGS sequence"/>
</dbReference>
<dbReference type="PANTHER" id="PTHR30466:SF1">
    <property type="entry name" value="FMN REDUCTASE (NADH) RUTF"/>
    <property type="match status" value="1"/>
</dbReference>
<keyword evidence="1" id="KW-0560">Oxidoreductase</keyword>
<dbReference type="InterPro" id="IPR002563">
    <property type="entry name" value="Flavin_Rdtase-like_dom"/>
</dbReference>
<name>A0AA90GVZ6_9ACTN</name>
<dbReference type="Gene3D" id="2.30.110.10">
    <property type="entry name" value="Electron Transport, Fmn-binding Protein, Chain A"/>
    <property type="match status" value="1"/>
</dbReference>
<dbReference type="RefSeq" id="WP_271316884.1">
    <property type="nucleotide sequence ID" value="NZ_JAAGKO020000007.1"/>
</dbReference>
<dbReference type="EMBL" id="JAAGKO020000007">
    <property type="protein sequence ID" value="MDI5962473.1"/>
    <property type="molecule type" value="Genomic_DNA"/>
</dbReference>
<dbReference type="GO" id="GO:0042602">
    <property type="term" value="F:riboflavin reductase (NADPH) activity"/>
    <property type="evidence" value="ECO:0007669"/>
    <property type="project" value="TreeGrafter"/>
</dbReference>